<gene>
    <name evidence="1" type="ORF">C6Y14_16970</name>
</gene>
<evidence type="ECO:0000313" key="1">
    <source>
        <dbReference type="EMBL" id="PSM42112.1"/>
    </source>
</evidence>
<dbReference type="RefSeq" id="WP_107017538.1">
    <property type="nucleotide sequence ID" value="NZ_KZ679043.1"/>
</dbReference>
<dbReference type="SUPFAM" id="SSF158791">
    <property type="entry name" value="MgtE N-terminal domain-like"/>
    <property type="match status" value="1"/>
</dbReference>
<dbReference type="AlphaFoldDB" id="A0A2P8Q7B2"/>
<accession>A0A2P8Q7B2</accession>
<name>A0A2P8Q7B2_9ACTN</name>
<organism evidence="1 2">
    <name type="scientific">Streptomyces dioscori</name>
    <dbReference type="NCBI Taxonomy" id="2109333"/>
    <lineage>
        <taxon>Bacteria</taxon>
        <taxon>Bacillati</taxon>
        <taxon>Actinomycetota</taxon>
        <taxon>Actinomycetes</taxon>
        <taxon>Kitasatosporales</taxon>
        <taxon>Streptomycetaceae</taxon>
        <taxon>Streptomyces</taxon>
        <taxon>Streptomyces aurantiacus group</taxon>
    </lineage>
</organism>
<evidence type="ECO:0000313" key="2">
    <source>
        <dbReference type="Proteomes" id="UP000240429"/>
    </source>
</evidence>
<keyword evidence="2" id="KW-1185">Reference proteome</keyword>
<dbReference type="Proteomes" id="UP000240429">
    <property type="component" value="Unassembled WGS sequence"/>
</dbReference>
<comment type="caution">
    <text evidence="1">The sequence shown here is derived from an EMBL/GenBank/DDBJ whole genome shotgun (WGS) entry which is preliminary data.</text>
</comment>
<dbReference type="EMBL" id="PYBJ01000009">
    <property type="protein sequence ID" value="PSM42112.1"/>
    <property type="molecule type" value="Genomic_DNA"/>
</dbReference>
<dbReference type="OrthoDB" id="4529786at2"/>
<proteinExistence type="predicted"/>
<reference evidence="1 2" key="1">
    <citation type="submission" date="2018-03" db="EMBL/GenBank/DDBJ databases">
        <title>Streptomyces dioscori sp. nov., a novel endophytic actinobacterium isolated from bulbil of Dioscorea bulbifera L.</title>
        <authorList>
            <person name="Zhikuan W."/>
        </authorList>
    </citation>
    <scope>NUCLEOTIDE SEQUENCE [LARGE SCALE GENOMIC DNA]</scope>
    <source>
        <strain evidence="1 2">A217</strain>
    </source>
</reference>
<sequence>MDTLRGRAETLKLARLLDVEPQRLAFLEELPTDDVRLFRESAVAALFDEDPALLDRIAGVTKILPAAVAAGIAQKALGPRLAAALAGRLEPARAADIIDKLPVDFTARCCHHVDPRRIAGIMGRLDDDIVVRIALVLAERGDHLTMGRFVGHLRDSALKSILPQLTETTLLRTGFVIDHPERLGHIVELLDDQRISAVIEAAADHDLWPEAIAVASMAAGEQRARIASLTAAQPEVRLDSLIRATAGQDLWESLLPIVSLLSEDELRAVAALPALRDPAVLGGLVHGVVATGLWGDFLPLVRVLPPSARRVVAGVAGALDDAGLDALARGVDKEDLWDLVLPLIELMSDAARERVLALRAFQERPSG</sequence>
<protein>
    <submittedName>
        <fullName evidence="1">Uncharacterized protein</fullName>
    </submittedName>
</protein>